<comment type="catalytic activity">
    <reaction evidence="15">
        <text>[DNA-directed RNA polymerase] + ATP = phospho-[DNA-directed RNA polymerase] + ADP + H(+)</text>
        <dbReference type="Rhea" id="RHEA:10216"/>
        <dbReference type="Rhea" id="RHEA-COMP:11321"/>
        <dbReference type="Rhea" id="RHEA-COMP:11322"/>
        <dbReference type="ChEBI" id="CHEBI:15378"/>
        <dbReference type="ChEBI" id="CHEBI:30616"/>
        <dbReference type="ChEBI" id="CHEBI:43176"/>
        <dbReference type="ChEBI" id="CHEBI:68546"/>
        <dbReference type="ChEBI" id="CHEBI:456216"/>
        <dbReference type="EC" id="2.7.11.23"/>
    </reaction>
</comment>
<dbReference type="FunFam" id="3.30.200.20:FF:000074">
    <property type="entry name" value="cyclin-dependent kinase 12 isoform X2"/>
    <property type="match status" value="1"/>
</dbReference>
<dbReference type="EC" id="2.7.11.22" evidence="4"/>
<evidence type="ECO:0000256" key="8">
    <source>
        <dbReference type="ARBA" id="ARBA00022777"/>
    </source>
</evidence>
<feature type="compositionally biased region" description="Low complexity" evidence="17">
    <location>
        <begin position="154"/>
        <end position="163"/>
    </location>
</feature>
<dbReference type="Proteomes" id="UP001187531">
    <property type="component" value="Unassembled WGS sequence"/>
</dbReference>
<gene>
    <name evidence="19" type="ORF">QYM36_007984</name>
</gene>
<keyword evidence="5" id="KW-0723">Serine/threonine-protein kinase</keyword>
<dbReference type="InterPro" id="IPR011009">
    <property type="entry name" value="Kinase-like_dom_sf"/>
</dbReference>
<feature type="compositionally biased region" description="Polar residues" evidence="17">
    <location>
        <begin position="902"/>
        <end position="913"/>
    </location>
</feature>
<keyword evidence="8" id="KW-0418">Kinase</keyword>
<dbReference type="PROSITE" id="PS00108">
    <property type="entry name" value="PROTEIN_KINASE_ST"/>
    <property type="match status" value="1"/>
</dbReference>
<evidence type="ECO:0000256" key="17">
    <source>
        <dbReference type="SAM" id="MobiDB-lite"/>
    </source>
</evidence>
<dbReference type="GO" id="GO:0008353">
    <property type="term" value="F:RNA polymerase II CTD heptapeptide repeat kinase activity"/>
    <property type="evidence" value="ECO:0007669"/>
    <property type="project" value="UniProtKB-EC"/>
</dbReference>
<comment type="catalytic activity">
    <reaction evidence="13">
        <text>L-threonyl-[protein] + ATP = O-phospho-L-threonyl-[protein] + ADP + H(+)</text>
        <dbReference type="Rhea" id="RHEA:46608"/>
        <dbReference type="Rhea" id="RHEA-COMP:11060"/>
        <dbReference type="Rhea" id="RHEA-COMP:11605"/>
        <dbReference type="ChEBI" id="CHEBI:15378"/>
        <dbReference type="ChEBI" id="CHEBI:30013"/>
        <dbReference type="ChEBI" id="CHEBI:30616"/>
        <dbReference type="ChEBI" id="CHEBI:61977"/>
        <dbReference type="ChEBI" id="CHEBI:456216"/>
        <dbReference type="EC" id="2.7.11.22"/>
    </reaction>
</comment>
<dbReference type="InterPro" id="IPR008271">
    <property type="entry name" value="Ser/Thr_kinase_AS"/>
</dbReference>
<reference evidence="19" key="1">
    <citation type="submission" date="2023-07" db="EMBL/GenBank/DDBJ databases">
        <title>Chromosome-level genome assembly of Artemia franciscana.</title>
        <authorList>
            <person name="Jo E."/>
        </authorList>
    </citation>
    <scope>NUCLEOTIDE SEQUENCE</scope>
    <source>
        <tissue evidence="19">Whole body</tissue>
    </source>
</reference>
<feature type="region of interest" description="Disordered" evidence="17">
    <location>
        <begin position="432"/>
        <end position="469"/>
    </location>
</feature>
<sequence length="1046" mass="118863">MDHEERRHHSLKKKKKSKKKSKDNSEEKRSRHSQVVSDLSDSEPEQGEIDDTEGEMSENDFLPAMANESSSEASPEFEKRKKKKKEKKKHKHSSSKKHRKKKRRRSRSSSLDYMDEPPVIVRPPDYVAYDRGRTFPGRPRSSSGRYPDYKYRRSPPYSSRYSPPYSPHTPPLPPKAYEKLAPSKIEQILKRPSSRSSSPGERYRQRRKFDRSRSPIGTPSKKKRRSRSRSRELRKDRSPLRAVRRPEPKTPPIIPKSPRSPKVAPVDTGIPLVATTKPKTHLLDRLNMSHTTLFAKLVKQQKDTSKQEMEQVPTPTKSEEVFEPEVIEVPVLETIVVPPEIVKSEPSKVVKDEPVKVEVETVTSNKVEGESSSIEIKQRTFSISKLPLPPGMVATDFENIESPPSDTDTIKRQPVKTMTSIKEAKKGKSLLRDLPMPAVGPGTDELSPDEDGEMRPAQTREVTSIRSSSRIKRPRIINKPRYSDDREWGNHCVDIYDVLKPVGEGTYGQVYKARDKNSGEFVALKKVRLENEKEGFPITAVREIKILRQLNHKNIVNLKEIVTDKQDALDFRKDRGSFYLVFEYMDHDLMGLIESGLVDFKESDNASIMKQLLEGLSYCHQKNFLHRDIKCSNILMNNRGQVKLADFGLARWYDAEDKKRPYTNKVITLWYRPPELLLGEERYGPSIDVWSCGCILGELFLKRPLFQGNTEMMQLEIISKVCGTPAPAAWPTVVRLPLWQSFKPKKICRRRLKEDFSFMPSNALELLDKMLELDPSRRITADAALKSPWLKNAVIEEGTTLNLPLNQDCHEMWSKKRKRGLRDQQDTGQAMPPTNGAVNSELPPGRPQLFRPGTEDDSGGSSRSLKAEANQFREGNNGAVSRPPSPPPSGRNSLRPSDYHSENSISSPFTRNISPGVGKPLPPSLKEKLRIVEQLLVQKKTVRVEQILALFRDVNASDFQSRKLVENLENQLLSAASAKTHQQMNAGRLDVNEAVFNVEGQTANRNNFESDSRLGTTGVRSALARLFGHYGMNASGLQPNESFTKR</sequence>
<dbReference type="PROSITE" id="PS00107">
    <property type="entry name" value="PROTEIN_KINASE_ATP"/>
    <property type="match status" value="1"/>
</dbReference>
<evidence type="ECO:0000256" key="5">
    <source>
        <dbReference type="ARBA" id="ARBA00022527"/>
    </source>
</evidence>
<evidence type="ECO:0000256" key="2">
    <source>
        <dbReference type="ARBA" id="ARBA00006485"/>
    </source>
</evidence>
<evidence type="ECO:0000256" key="10">
    <source>
        <dbReference type="ARBA" id="ARBA00023242"/>
    </source>
</evidence>
<dbReference type="PANTHER" id="PTHR24056">
    <property type="entry name" value="CELL DIVISION PROTEIN KINASE"/>
    <property type="match status" value="1"/>
</dbReference>
<feature type="compositionally biased region" description="Acidic residues" evidence="17">
    <location>
        <begin position="40"/>
        <end position="58"/>
    </location>
</feature>
<keyword evidence="9 16" id="KW-0067">ATP-binding</keyword>
<dbReference type="GO" id="GO:0004693">
    <property type="term" value="F:cyclin-dependent protein serine/threonine kinase activity"/>
    <property type="evidence" value="ECO:0007669"/>
    <property type="project" value="UniProtKB-EC"/>
</dbReference>
<evidence type="ECO:0000256" key="6">
    <source>
        <dbReference type="ARBA" id="ARBA00022679"/>
    </source>
</evidence>
<dbReference type="InterPro" id="IPR050108">
    <property type="entry name" value="CDK"/>
</dbReference>
<name>A0AA88LKP7_ARTSF</name>
<evidence type="ECO:0000256" key="14">
    <source>
        <dbReference type="ARBA" id="ARBA00048367"/>
    </source>
</evidence>
<feature type="compositionally biased region" description="Basic residues" evidence="17">
    <location>
        <begin position="80"/>
        <end position="107"/>
    </location>
</feature>
<dbReference type="InterPro" id="IPR000719">
    <property type="entry name" value="Prot_kinase_dom"/>
</dbReference>
<keyword evidence="7 16" id="KW-0547">Nucleotide-binding</keyword>
<dbReference type="AlphaFoldDB" id="A0AA88LKP7"/>
<proteinExistence type="inferred from homology"/>
<comment type="similarity">
    <text evidence="2">Belongs to the protein kinase superfamily. CMGC Ser/Thr protein kinase family. CDC2/CDKX subfamily.</text>
</comment>
<dbReference type="GO" id="GO:0008024">
    <property type="term" value="C:cyclin/CDK positive transcription elongation factor complex"/>
    <property type="evidence" value="ECO:0007669"/>
    <property type="project" value="TreeGrafter"/>
</dbReference>
<dbReference type="PROSITE" id="PS50011">
    <property type="entry name" value="PROTEIN_KINASE_DOM"/>
    <property type="match status" value="1"/>
</dbReference>
<dbReference type="PANTHER" id="PTHR24056:SF546">
    <property type="entry name" value="CYCLIN-DEPENDENT KINASE 12"/>
    <property type="match status" value="1"/>
</dbReference>
<evidence type="ECO:0000256" key="12">
    <source>
        <dbReference type="ARBA" id="ARBA00041920"/>
    </source>
</evidence>
<feature type="region of interest" description="Disordered" evidence="17">
    <location>
        <begin position="1"/>
        <end position="266"/>
    </location>
</feature>
<evidence type="ECO:0000256" key="13">
    <source>
        <dbReference type="ARBA" id="ARBA00047811"/>
    </source>
</evidence>
<protein>
    <recommendedName>
        <fullName evidence="11">Cyclin-dependent kinase 12</fullName>
        <ecNumber evidence="4">2.7.11.22</ecNumber>
        <ecNumber evidence="3">2.7.11.23</ecNumber>
    </recommendedName>
    <alternativeName>
        <fullName evidence="12">Cell division protein kinase 12</fullName>
    </alternativeName>
</protein>
<feature type="compositionally biased region" description="Basic residues" evidence="17">
    <location>
        <begin position="8"/>
        <end position="21"/>
    </location>
</feature>
<evidence type="ECO:0000313" key="20">
    <source>
        <dbReference type="Proteomes" id="UP001187531"/>
    </source>
</evidence>
<comment type="caution">
    <text evidence="19">The sequence shown here is derived from an EMBL/GenBank/DDBJ whole genome shotgun (WGS) entry which is preliminary data.</text>
</comment>
<evidence type="ECO:0000313" key="19">
    <source>
        <dbReference type="EMBL" id="KAK2727331.1"/>
    </source>
</evidence>
<evidence type="ECO:0000256" key="16">
    <source>
        <dbReference type="PROSITE-ProRule" id="PRU10141"/>
    </source>
</evidence>
<keyword evidence="10" id="KW-0539">Nucleus</keyword>
<feature type="domain" description="Protein kinase" evidence="18">
    <location>
        <begin position="496"/>
        <end position="790"/>
    </location>
</feature>
<comment type="catalytic activity">
    <reaction evidence="14">
        <text>L-seryl-[protein] + ATP = O-phospho-L-seryl-[protein] + ADP + H(+)</text>
        <dbReference type="Rhea" id="RHEA:17989"/>
        <dbReference type="Rhea" id="RHEA-COMP:9863"/>
        <dbReference type="Rhea" id="RHEA-COMP:11604"/>
        <dbReference type="ChEBI" id="CHEBI:15378"/>
        <dbReference type="ChEBI" id="CHEBI:29999"/>
        <dbReference type="ChEBI" id="CHEBI:30616"/>
        <dbReference type="ChEBI" id="CHEBI:83421"/>
        <dbReference type="ChEBI" id="CHEBI:456216"/>
        <dbReference type="EC" id="2.7.11.22"/>
    </reaction>
</comment>
<evidence type="ECO:0000256" key="3">
    <source>
        <dbReference type="ARBA" id="ARBA00012409"/>
    </source>
</evidence>
<feature type="binding site" evidence="16">
    <location>
        <position position="525"/>
    </location>
    <ligand>
        <name>ATP</name>
        <dbReference type="ChEBI" id="CHEBI:30616"/>
    </ligand>
</feature>
<evidence type="ECO:0000256" key="4">
    <source>
        <dbReference type="ARBA" id="ARBA00012425"/>
    </source>
</evidence>
<evidence type="ECO:0000256" key="7">
    <source>
        <dbReference type="ARBA" id="ARBA00022741"/>
    </source>
</evidence>
<dbReference type="CDD" id="cd07864">
    <property type="entry name" value="STKc_CDK12"/>
    <property type="match status" value="1"/>
</dbReference>
<comment type="subcellular location">
    <subcellularLocation>
        <location evidence="1">Nucleus</location>
    </subcellularLocation>
</comment>
<dbReference type="FunFam" id="1.10.510.10:FF:000415">
    <property type="entry name" value="CMGC/CDK/CRK7 protein kinase, variant"/>
    <property type="match status" value="1"/>
</dbReference>
<dbReference type="EC" id="2.7.11.23" evidence="3"/>
<dbReference type="Gene3D" id="1.10.510.10">
    <property type="entry name" value="Transferase(Phosphotransferase) domain 1"/>
    <property type="match status" value="1"/>
</dbReference>
<feature type="compositionally biased region" description="Pro residues" evidence="17">
    <location>
        <begin position="164"/>
        <end position="174"/>
    </location>
</feature>
<evidence type="ECO:0000256" key="1">
    <source>
        <dbReference type="ARBA" id="ARBA00004123"/>
    </source>
</evidence>
<feature type="region of interest" description="Disordered" evidence="17">
    <location>
        <begin position="814"/>
        <end position="921"/>
    </location>
</feature>
<keyword evidence="6" id="KW-0808">Transferase</keyword>
<evidence type="ECO:0000256" key="15">
    <source>
        <dbReference type="ARBA" id="ARBA00049280"/>
    </source>
</evidence>
<dbReference type="GO" id="GO:0030332">
    <property type="term" value="F:cyclin binding"/>
    <property type="evidence" value="ECO:0007669"/>
    <property type="project" value="TreeGrafter"/>
</dbReference>
<organism evidence="19 20">
    <name type="scientific">Artemia franciscana</name>
    <name type="common">Brine shrimp</name>
    <name type="synonym">Artemia sanfranciscana</name>
    <dbReference type="NCBI Taxonomy" id="6661"/>
    <lineage>
        <taxon>Eukaryota</taxon>
        <taxon>Metazoa</taxon>
        <taxon>Ecdysozoa</taxon>
        <taxon>Arthropoda</taxon>
        <taxon>Crustacea</taxon>
        <taxon>Branchiopoda</taxon>
        <taxon>Anostraca</taxon>
        <taxon>Artemiidae</taxon>
        <taxon>Artemia</taxon>
    </lineage>
</organism>
<dbReference type="EMBL" id="JAVRJZ010000001">
    <property type="protein sequence ID" value="KAK2727331.1"/>
    <property type="molecule type" value="Genomic_DNA"/>
</dbReference>
<dbReference type="Pfam" id="PF00069">
    <property type="entry name" value="Pkinase"/>
    <property type="match status" value="1"/>
</dbReference>
<keyword evidence="20" id="KW-1185">Reference proteome</keyword>
<dbReference type="SMART" id="SM00220">
    <property type="entry name" value="S_TKc"/>
    <property type="match status" value="1"/>
</dbReference>
<evidence type="ECO:0000256" key="11">
    <source>
        <dbReference type="ARBA" id="ARBA00040213"/>
    </source>
</evidence>
<accession>A0AA88LKP7</accession>
<dbReference type="Gene3D" id="3.30.200.20">
    <property type="entry name" value="Phosphorylase Kinase, domain 1"/>
    <property type="match status" value="1"/>
</dbReference>
<feature type="compositionally biased region" description="Basic and acidic residues" evidence="17">
    <location>
        <begin position="229"/>
        <end position="248"/>
    </location>
</feature>
<evidence type="ECO:0000259" key="18">
    <source>
        <dbReference type="PROSITE" id="PS50011"/>
    </source>
</evidence>
<dbReference type="GO" id="GO:0032968">
    <property type="term" value="P:positive regulation of transcription elongation by RNA polymerase II"/>
    <property type="evidence" value="ECO:0007669"/>
    <property type="project" value="TreeGrafter"/>
</dbReference>
<dbReference type="SUPFAM" id="SSF56112">
    <property type="entry name" value="Protein kinase-like (PK-like)"/>
    <property type="match status" value="1"/>
</dbReference>
<evidence type="ECO:0000256" key="9">
    <source>
        <dbReference type="ARBA" id="ARBA00022840"/>
    </source>
</evidence>
<dbReference type="InterPro" id="IPR017441">
    <property type="entry name" value="Protein_kinase_ATP_BS"/>
</dbReference>
<dbReference type="GO" id="GO:0005524">
    <property type="term" value="F:ATP binding"/>
    <property type="evidence" value="ECO:0007669"/>
    <property type="project" value="UniProtKB-UniRule"/>
</dbReference>